<accession>A0A0K2TRD1</accession>
<dbReference type="EMBL" id="HACA01010979">
    <property type="protein sequence ID" value="CDW28340.1"/>
    <property type="molecule type" value="Transcribed_RNA"/>
</dbReference>
<keyword evidence="1" id="KW-0472">Membrane</keyword>
<feature type="transmembrane region" description="Helical" evidence="1">
    <location>
        <begin position="45"/>
        <end position="64"/>
    </location>
</feature>
<keyword evidence="1" id="KW-0812">Transmembrane</keyword>
<sequence>MTAHLFYSQNILQIVRITLLIFDFFTTPAYHIFPNYSYCYPRNSRMHFILPVFNCIPLIFWLSFD</sequence>
<evidence type="ECO:0000256" key="1">
    <source>
        <dbReference type="SAM" id="Phobius"/>
    </source>
</evidence>
<dbReference type="AlphaFoldDB" id="A0A0K2TRD1"/>
<reference evidence="2" key="1">
    <citation type="submission" date="2014-05" db="EMBL/GenBank/DDBJ databases">
        <authorList>
            <person name="Chronopoulou M."/>
        </authorList>
    </citation>
    <scope>NUCLEOTIDE SEQUENCE</scope>
    <source>
        <tissue evidence="2">Whole organism</tissue>
    </source>
</reference>
<evidence type="ECO:0000313" key="2">
    <source>
        <dbReference type="EMBL" id="CDW28340.1"/>
    </source>
</evidence>
<proteinExistence type="predicted"/>
<protein>
    <submittedName>
        <fullName evidence="2">Uncharacterized protein</fullName>
    </submittedName>
</protein>
<keyword evidence="1" id="KW-1133">Transmembrane helix</keyword>
<organism evidence="2">
    <name type="scientific">Lepeophtheirus salmonis</name>
    <name type="common">Salmon louse</name>
    <name type="synonym">Caligus salmonis</name>
    <dbReference type="NCBI Taxonomy" id="72036"/>
    <lineage>
        <taxon>Eukaryota</taxon>
        <taxon>Metazoa</taxon>
        <taxon>Ecdysozoa</taxon>
        <taxon>Arthropoda</taxon>
        <taxon>Crustacea</taxon>
        <taxon>Multicrustacea</taxon>
        <taxon>Hexanauplia</taxon>
        <taxon>Copepoda</taxon>
        <taxon>Siphonostomatoida</taxon>
        <taxon>Caligidae</taxon>
        <taxon>Lepeophtheirus</taxon>
    </lineage>
</organism>
<feature type="transmembrane region" description="Helical" evidence="1">
    <location>
        <begin position="14"/>
        <end position="33"/>
    </location>
</feature>
<name>A0A0K2TRD1_LEPSM</name>